<reference evidence="3 4" key="1">
    <citation type="submission" date="2023-03" db="EMBL/GenBank/DDBJ databases">
        <title>NovoSphingobium album sp. nov. isolated from polycyclic aromatic hydrocarbons- and heavy-metal polluted soil.</title>
        <authorList>
            <person name="Liu Z."/>
            <person name="Wang K."/>
        </authorList>
    </citation>
    <scope>NUCLEOTIDE SEQUENCE [LARGE SCALE GENOMIC DNA]</scope>
    <source>
        <strain evidence="3 4">H3SJ31-1</strain>
    </source>
</reference>
<protein>
    <submittedName>
        <fullName evidence="3">MucR family transcriptional regulator</fullName>
    </submittedName>
</protein>
<evidence type="ECO:0000313" key="4">
    <source>
        <dbReference type="Proteomes" id="UP001216253"/>
    </source>
</evidence>
<evidence type="ECO:0000313" key="3">
    <source>
        <dbReference type="EMBL" id="MDE8652201.1"/>
    </source>
</evidence>
<organism evidence="3 4">
    <name type="scientific">Novosphingobium album</name>
    <name type="common">ex Liu et al. 2023</name>
    <dbReference type="NCBI Taxonomy" id="3031130"/>
    <lineage>
        <taxon>Bacteria</taxon>
        <taxon>Pseudomonadati</taxon>
        <taxon>Pseudomonadota</taxon>
        <taxon>Alphaproteobacteria</taxon>
        <taxon>Sphingomonadales</taxon>
        <taxon>Sphingomonadaceae</taxon>
        <taxon>Novosphingobium</taxon>
    </lineage>
</organism>
<name>A0ABT5WQC7_9SPHN</name>
<feature type="region of interest" description="Disordered" evidence="2">
    <location>
        <begin position="119"/>
        <end position="165"/>
    </location>
</feature>
<gene>
    <name evidence="3" type="ORF">PYV00_10790</name>
</gene>
<dbReference type="InterPro" id="IPR041920">
    <property type="entry name" value="ROS/MUCR_sf"/>
</dbReference>
<comment type="similarity">
    <text evidence="1">Belongs to the ros/MucR family.</text>
</comment>
<dbReference type="Gene3D" id="1.10.10.1550">
    <property type="entry name" value="ROS/MUCR transcriptional regulator protein"/>
    <property type="match status" value="1"/>
</dbReference>
<dbReference type="Pfam" id="PF05443">
    <property type="entry name" value="ROS_MUCR"/>
    <property type="match status" value="1"/>
</dbReference>
<proteinExistence type="inferred from homology"/>
<dbReference type="Proteomes" id="UP001216253">
    <property type="component" value="Unassembled WGS sequence"/>
</dbReference>
<accession>A0ABT5WQC7</accession>
<keyword evidence="4" id="KW-1185">Reference proteome</keyword>
<evidence type="ECO:0000256" key="2">
    <source>
        <dbReference type="SAM" id="MobiDB-lite"/>
    </source>
</evidence>
<comment type="caution">
    <text evidence="3">The sequence shown here is derived from an EMBL/GenBank/DDBJ whole genome shotgun (WGS) entry which is preliminary data.</text>
</comment>
<dbReference type="EMBL" id="JARESE010000030">
    <property type="protein sequence ID" value="MDE8652201.1"/>
    <property type="molecule type" value="Genomic_DNA"/>
</dbReference>
<dbReference type="InterPro" id="IPR008807">
    <property type="entry name" value="ROS_MUCR"/>
</dbReference>
<sequence>MMNDQILQCTAKIVVAQVSRNRLRAEQVGALIASVYNSLANGGGSPAPPPEPRIPAIAVRRSVRAEAIACLECGARMKTLKRHLASEHGLTPGEYRDRWALNADYPMVAPDYRRRRQEIAKTSGLGARSSTATADRVMEASDAPGPAELANWQPDGEALGATGRV</sequence>
<evidence type="ECO:0000256" key="1">
    <source>
        <dbReference type="ARBA" id="ARBA00007031"/>
    </source>
</evidence>